<reference evidence="2" key="2">
    <citation type="submission" date="2013-04" db="UniProtKB">
        <authorList>
            <consortium name="EnsemblPlants"/>
        </authorList>
    </citation>
    <scope>IDENTIFICATION</scope>
</reference>
<dbReference type="EnsemblPlants" id="OB07G20310.1">
    <property type="protein sequence ID" value="OB07G20310.1"/>
    <property type="gene ID" value="OB07G20310"/>
</dbReference>
<dbReference type="AlphaFoldDB" id="J3MKU9"/>
<dbReference type="HOGENOM" id="CLU_1941353_0_0_1"/>
<organism evidence="2">
    <name type="scientific">Oryza brachyantha</name>
    <name type="common">malo sina</name>
    <dbReference type="NCBI Taxonomy" id="4533"/>
    <lineage>
        <taxon>Eukaryota</taxon>
        <taxon>Viridiplantae</taxon>
        <taxon>Streptophyta</taxon>
        <taxon>Embryophyta</taxon>
        <taxon>Tracheophyta</taxon>
        <taxon>Spermatophyta</taxon>
        <taxon>Magnoliopsida</taxon>
        <taxon>Liliopsida</taxon>
        <taxon>Poales</taxon>
        <taxon>Poaceae</taxon>
        <taxon>BOP clade</taxon>
        <taxon>Oryzoideae</taxon>
        <taxon>Oryzeae</taxon>
        <taxon>Oryzinae</taxon>
        <taxon>Oryza</taxon>
    </lineage>
</organism>
<evidence type="ECO:0000313" key="2">
    <source>
        <dbReference type="EnsemblPlants" id="OB07G20310.1"/>
    </source>
</evidence>
<keyword evidence="3" id="KW-1185">Reference proteome</keyword>
<sequence length="130" mass="14384">MGMHEPKTPIPTMEDPIVLSHDPEMMPGNKIMDQPLGLLEMLANANLSKETPTRFGNGGCHIDLNGLPPEEDQKRADDDDDGAAKISGEANIMAWRNRPRRLALLRALAMGVVESTSIRCQTRRTTMHEP</sequence>
<protein>
    <submittedName>
        <fullName evidence="2">Uncharacterized protein</fullName>
    </submittedName>
</protein>
<accession>J3MKU9</accession>
<dbReference type="OMA" id="GEANIMA"/>
<feature type="region of interest" description="Disordered" evidence="1">
    <location>
        <begin position="50"/>
        <end position="83"/>
    </location>
</feature>
<dbReference type="Proteomes" id="UP000006038">
    <property type="component" value="Chromosome 7"/>
</dbReference>
<proteinExistence type="predicted"/>
<name>J3MKU9_ORYBR</name>
<evidence type="ECO:0000313" key="3">
    <source>
        <dbReference type="Proteomes" id="UP000006038"/>
    </source>
</evidence>
<evidence type="ECO:0000256" key="1">
    <source>
        <dbReference type="SAM" id="MobiDB-lite"/>
    </source>
</evidence>
<reference evidence="2" key="1">
    <citation type="journal article" date="2013" name="Nat. Commun.">
        <title>Whole-genome sequencing of Oryza brachyantha reveals mechanisms underlying Oryza genome evolution.</title>
        <authorList>
            <person name="Chen J."/>
            <person name="Huang Q."/>
            <person name="Gao D."/>
            <person name="Wang J."/>
            <person name="Lang Y."/>
            <person name="Liu T."/>
            <person name="Li B."/>
            <person name="Bai Z."/>
            <person name="Luis Goicoechea J."/>
            <person name="Liang C."/>
            <person name="Chen C."/>
            <person name="Zhang W."/>
            <person name="Sun S."/>
            <person name="Liao Y."/>
            <person name="Zhang X."/>
            <person name="Yang L."/>
            <person name="Song C."/>
            <person name="Wang M."/>
            <person name="Shi J."/>
            <person name="Liu G."/>
            <person name="Liu J."/>
            <person name="Zhou H."/>
            <person name="Zhou W."/>
            <person name="Yu Q."/>
            <person name="An N."/>
            <person name="Chen Y."/>
            <person name="Cai Q."/>
            <person name="Wang B."/>
            <person name="Liu B."/>
            <person name="Min J."/>
            <person name="Huang Y."/>
            <person name="Wu H."/>
            <person name="Li Z."/>
            <person name="Zhang Y."/>
            <person name="Yin Y."/>
            <person name="Song W."/>
            <person name="Jiang J."/>
            <person name="Jackson S.A."/>
            <person name="Wing R.A."/>
            <person name="Wang J."/>
            <person name="Chen M."/>
        </authorList>
    </citation>
    <scope>NUCLEOTIDE SEQUENCE [LARGE SCALE GENOMIC DNA]</scope>
    <source>
        <strain evidence="2">cv. IRGC 101232</strain>
    </source>
</reference>
<dbReference type="Gramene" id="OB07G20310.1">
    <property type="protein sequence ID" value="OB07G20310.1"/>
    <property type="gene ID" value="OB07G20310"/>
</dbReference>